<keyword evidence="16" id="KW-1185">Reference proteome</keyword>
<sequence>MKKAFVALGANLGNPVEMLHAALDDMRALPGVEVLRVSRFYRTSPVDSSGPDYVNAVASVTFEGTPEAFLHELQAIEERRGRVRPAGVHNAPRTLDLDLLEVEGEVRSTAFLTLPHPRMTERLFVLVPLRDVAPDWRAPNGERAAELIEAVRRADATQKIEPLEATEASEAVDSDDPRDER</sequence>
<keyword evidence="5" id="KW-0808">Transferase</keyword>
<feature type="compositionally biased region" description="Acidic residues" evidence="13">
    <location>
        <begin position="170"/>
        <end position="181"/>
    </location>
</feature>
<dbReference type="KEGG" id="sutt:SUTMEG_04570"/>
<dbReference type="GO" id="GO:0046654">
    <property type="term" value="P:tetrahydrofolate biosynthetic process"/>
    <property type="evidence" value="ECO:0007669"/>
    <property type="project" value="UniProtKB-UniPathway"/>
</dbReference>
<evidence type="ECO:0000256" key="7">
    <source>
        <dbReference type="ARBA" id="ARBA00022777"/>
    </source>
</evidence>
<evidence type="ECO:0000256" key="6">
    <source>
        <dbReference type="ARBA" id="ARBA00022741"/>
    </source>
</evidence>
<evidence type="ECO:0000256" key="9">
    <source>
        <dbReference type="ARBA" id="ARBA00022909"/>
    </source>
</evidence>
<evidence type="ECO:0000256" key="2">
    <source>
        <dbReference type="ARBA" id="ARBA00005810"/>
    </source>
</evidence>
<comment type="function">
    <text evidence="10">Catalyzes the transfer of pyrophosphate from adenosine triphosphate (ATP) to 6-hydroxymethyl-7,8-dihydropterin, an enzymatic step in folate biosynthesis pathway.</text>
</comment>
<dbReference type="EC" id="2.7.6.3" evidence="3"/>
<dbReference type="SUPFAM" id="SSF55083">
    <property type="entry name" value="6-hydroxymethyl-7,8-dihydropterin pyrophosphokinase, HPPK"/>
    <property type="match status" value="1"/>
</dbReference>
<accession>A0A2Z6ID42</accession>
<dbReference type="OrthoDB" id="9808041at2"/>
<dbReference type="AlphaFoldDB" id="A0A2Z6ID42"/>
<feature type="domain" description="7,8-dihydro-6-hydroxymethylpterin-pyrophosphokinase" evidence="14">
    <location>
        <begin position="89"/>
        <end position="100"/>
    </location>
</feature>
<dbReference type="GO" id="GO:0003848">
    <property type="term" value="F:2-amino-4-hydroxy-6-hydroxymethyldihydropteridine diphosphokinase activity"/>
    <property type="evidence" value="ECO:0007669"/>
    <property type="project" value="UniProtKB-EC"/>
</dbReference>
<dbReference type="Pfam" id="PF01288">
    <property type="entry name" value="HPPK"/>
    <property type="match status" value="1"/>
</dbReference>
<protein>
    <recommendedName>
        <fullName evidence="4">2-amino-4-hydroxy-6-hydroxymethyldihydropteridine pyrophosphokinase</fullName>
        <ecNumber evidence="3">2.7.6.3</ecNumber>
    </recommendedName>
    <alternativeName>
        <fullName evidence="11">6-hydroxymethyl-7,8-dihydropterin pyrophosphokinase</fullName>
    </alternativeName>
    <alternativeName>
        <fullName evidence="12">7,8-dihydro-6-hydroxymethylpterin-pyrophosphokinase</fullName>
    </alternativeName>
</protein>
<dbReference type="GO" id="GO:0046656">
    <property type="term" value="P:folic acid biosynthetic process"/>
    <property type="evidence" value="ECO:0007669"/>
    <property type="project" value="UniProtKB-KW"/>
</dbReference>
<dbReference type="Proteomes" id="UP000271003">
    <property type="component" value="Chromosome"/>
</dbReference>
<dbReference type="InterPro" id="IPR000550">
    <property type="entry name" value="Hppk"/>
</dbReference>
<dbReference type="InterPro" id="IPR035907">
    <property type="entry name" value="Hppk_sf"/>
</dbReference>
<dbReference type="PANTHER" id="PTHR43071">
    <property type="entry name" value="2-AMINO-4-HYDROXY-6-HYDROXYMETHYLDIHYDROPTERIDINE PYROPHOSPHOKINASE"/>
    <property type="match status" value="1"/>
</dbReference>
<name>A0A2Z6ID42_9BURK</name>
<evidence type="ECO:0000313" key="16">
    <source>
        <dbReference type="Proteomes" id="UP000271003"/>
    </source>
</evidence>
<evidence type="ECO:0000256" key="1">
    <source>
        <dbReference type="ARBA" id="ARBA00005051"/>
    </source>
</evidence>
<keyword evidence="8" id="KW-0067">ATP-binding</keyword>
<dbReference type="PROSITE" id="PS00794">
    <property type="entry name" value="HPPK"/>
    <property type="match status" value="1"/>
</dbReference>
<keyword evidence="7 15" id="KW-0418">Kinase</keyword>
<dbReference type="EMBL" id="AP018786">
    <property type="protein sequence ID" value="BBF22566.1"/>
    <property type="molecule type" value="Genomic_DNA"/>
</dbReference>
<feature type="region of interest" description="Disordered" evidence="13">
    <location>
        <begin position="156"/>
        <end position="181"/>
    </location>
</feature>
<dbReference type="Gene3D" id="3.30.70.560">
    <property type="entry name" value="7,8-Dihydro-6-hydroxymethylpterin-pyrophosphokinase HPPK"/>
    <property type="match status" value="1"/>
</dbReference>
<dbReference type="GO" id="GO:0005524">
    <property type="term" value="F:ATP binding"/>
    <property type="evidence" value="ECO:0007669"/>
    <property type="project" value="UniProtKB-KW"/>
</dbReference>
<evidence type="ECO:0000256" key="13">
    <source>
        <dbReference type="SAM" id="MobiDB-lite"/>
    </source>
</evidence>
<reference evidence="15 16" key="1">
    <citation type="journal article" date="2018" name="Int. J. Syst. Evol. Microbiol.">
        <title>Mesosutterella multiformis gen. nov., sp. nov., a member of the family Sutterellaceae and Sutterella megalosphaeroides sp. nov., isolated from human faeces.</title>
        <authorList>
            <person name="Sakamoto M."/>
            <person name="Ikeyama N."/>
            <person name="Kunihiro T."/>
            <person name="Iino T."/>
            <person name="Yuki M."/>
            <person name="Ohkuma M."/>
        </authorList>
    </citation>
    <scope>NUCLEOTIDE SEQUENCE [LARGE SCALE GENOMIC DNA]</scope>
    <source>
        <strain evidence="15 16">6FBBBH3</strain>
    </source>
</reference>
<evidence type="ECO:0000256" key="10">
    <source>
        <dbReference type="ARBA" id="ARBA00029409"/>
    </source>
</evidence>
<dbReference type="CDD" id="cd00483">
    <property type="entry name" value="HPPK"/>
    <property type="match status" value="1"/>
</dbReference>
<dbReference type="GO" id="GO:0016301">
    <property type="term" value="F:kinase activity"/>
    <property type="evidence" value="ECO:0007669"/>
    <property type="project" value="UniProtKB-KW"/>
</dbReference>
<evidence type="ECO:0000313" key="15">
    <source>
        <dbReference type="EMBL" id="BBF22566.1"/>
    </source>
</evidence>
<evidence type="ECO:0000256" key="4">
    <source>
        <dbReference type="ARBA" id="ARBA00016218"/>
    </source>
</evidence>
<organism evidence="15 16">
    <name type="scientific">Sutterella megalosphaeroides</name>
    <dbReference type="NCBI Taxonomy" id="2494234"/>
    <lineage>
        <taxon>Bacteria</taxon>
        <taxon>Pseudomonadati</taxon>
        <taxon>Pseudomonadota</taxon>
        <taxon>Betaproteobacteria</taxon>
        <taxon>Burkholderiales</taxon>
        <taxon>Sutterellaceae</taxon>
        <taxon>Sutterella</taxon>
    </lineage>
</organism>
<evidence type="ECO:0000256" key="12">
    <source>
        <dbReference type="ARBA" id="ARBA00033413"/>
    </source>
</evidence>
<dbReference type="UniPathway" id="UPA00077">
    <property type="reaction ID" value="UER00155"/>
</dbReference>
<comment type="similarity">
    <text evidence="2">Belongs to the HPPK family.</text>
</comment>
<evidence type="ECO:0000256" key="8">
    <source>
        <dbReference type="ARBA" id="ARBA00022840"/>
    </source>
</evidence>
<proteinExistence type="inferred from homology"/>
<evidence type="ECO:0000256" key="5">
    <source>
        <dbReference type="ARBA" id="ARBA00022679"/>
    </source>
</evidence>
<keyword evidence="6" id="KW-0547">Nucleotide-binding</keyword>
<evidence type="ECO:0000256" key="11">
    <source>
        <dbReference type="ARBA" id="ARBA00029766"/>
    </source>
</evidence>
<evidence type="ECO:0000259" key="14">
    <source>
        <dbReference type="PROSITE" id="PS00794"/>
    </source>
</evidence>
<dbReference type="PANTHER" id="PTHR43071:SF1">
    <property type="entry name" value="2-AMINO-4-HYDROXY-6-HYDROXYMETHYLDIHYDROPTERIDINE PYROPHOSPHOKINASE"/>
    <property type="match status" value="1"/>
</dbReference>
<comment type="pathway">
    <text evidence="1">Cofactor biosynthesis; tetrahydrofolate biosynthesis; 2-amino-4-hydroxy-6-hydroxymethyl-7,8-dihydropteridine diphosphate from 7,8-dihydroneopterin triphosphate: step 4/4.</text>
</comment>
<evidence type="ECO:0000256" key="3">
    <source>
        <dbReference type="ARBA" id="ARBA00013253"/>
    </source>
</evidence>
<dbReference type="NCBIfam" id="TIGR01498">
    <property type="entry name" value="folK"/>
    <property type="match status" value="1"/>
</dbReference>
<keyword evidence="9" id="KW-0289">Folate biosynthesis</keyword>
<gene>
    <name evidence="15" type="primary">folK</name>
    <name evidence="15" type="ORF">SUTMEG_04570</name>
</gene>
<dbReference type="RefSeq" id="WP_120176261.1">
    <property type="nucleotide sequence ID" value="NZ_AP018786.1"/>
</dbReference>